<evidence type="ECO:0000313" key="6">
    <source>
        <dbReference type="EMBL" id="PPK87812.1"/>
    </source>
</evidence>
<dbReference type="PANTHER" id="PTHR37306">
    <property type="entry name" value="COLICIN V PRODUCTION PROTEIN"/>
    <property type="match status" value="1"/>
</dbReference>
<dbReference type="Pfam" id="PF02674">
    <property type="entry name" value="Colicin_V"/>
    <property type="match status" value="1"/>
</dbReference>
<feature type="transmembrane region" description="Helical" evidence="5">
    <location>
        <begin position="55"/>
        <end position="81"/>
    </location>
</feature>
<name>A0A2S6I8K8_9BACT</name>
<evidence type="ECO:0000256" key="2">
    <source>
        <dbReference type="ARBA" id="ARBA00022692"/>
    </source>
</evidence>
<keyword evidence="2 5" id="KW-0812">Transmembrane</keyword>
<evidence type="ECO:0000313" key="7">
    <source>
        <dbReference type="Proteomes" id="UP000237662"/>
    </source>
</evidence>
<dbReference type="Proteomes" id="UP000237662">
    <property type="component" value="Unassembled WGS sequence"/>
</dbReference>
<dbReference type="InterPro" id="IPR003825">
    <property type="entry name" value="Colicin-V_CvpA"/>
</dbReference>
<reference evidence="6 7" key="1">
    <citation type="submission" date="2018-02" db="EMBL/GenBank/DDBJ databases">
        <title>Genomic Encyclopedia of Archaeal and Bacterial Type Strains, Phase II (KMG-II): from individual species to whole genera.</title>
        <authorList>
            <person name="Goeker M."/>
        </authorList>
    </citation>
    <scope>NUCLEOTIDE SEQUENCE [LARGE SCALE GENOMIC DNA]</scope>
    <source>
        <strain evidence="6 7">DSM 29526</strain>
    </source>
</reference>
<organism evidence="6 7">
    <name type="scientific">Neolewinella xylanilytica</name>
    <dbReference type="NCBI Taxonomy" id="1514080"/>
    <lineage>
        <taxon>Bacteria</taxon>
        <taxon>Pseudomonadati</taxon>
        <taxon>Bacteroidota</taxon>
        <taxon>Saprospiria</taxon>
        <taxon>Saprospirales</taxon>
        <taxon>Lewinellaceae</taxon>
        <taxon>Neolewinella</taxon>
    </lineage>
</organism>
<evidence type="ECO:0000256" key="4">
    <source>
        <dbReference type="ARBA" id="ARBA00023136"/>
    </source>
</evidence>
<evidence type="ECO:0000256" key="3">
    <source>
        <dbReference type="ARBA" id="ARBA00022989"/>
    </source>
</evidence>
<feature type="transmembrane region" description="Helical" evidence="5">
    <location>
        <begin position="101"/>
        <end position="121"/>
    </location>
</feature>
<gene>
    <name evidence="6" type="ORF">CLV84_0765</name>
</gene>
<keyword evidence="7" id="KW-1185">Reference proteome</keyword>
<dbReference type="EMBL" id="PTJC01000005">
    <property type="protein sequence ID" value="PPK87812.1"/>
    <property type="molecule type" value="Genomic_DNA"/>
</dbReference>
<keyword evidence="3 5" id="KW-1133">Transmembrane helix</keyword>
<keyword evidence="4 5" id="KW-0472">Membrane</keyword>
<comment type="subcellular location">
    <subcellularLocation>
        <location evidence="1">Membrane</location>
        <topology evidence="1">Multi-pass membrane protein</topology>
    </subcellularLocation>
</comment>
<dbReference type="RefSeq" id="WP_104418395.1">
    <property type="nucleotide sequence ID" value="NZ_PTJC01000005.1"/>
</dbReference>
<dbReference type="PANTHER" id="PTHR37306:SF1">
    <property type="entry name" value="COLICIN V PRODUCTION PROTEIN"/>
    <property type="match status" value="1"/>
</dbReference>
<dbReference type="GO" id="GO:0016020">
    <property type="term" value="C:membrane"/>
    <property type="evidence" value="ECO:0007669"/>
    <property type="project" value="UniProtKB-SubCell"/>
</dbReference>
<dbReference type="OrthoDB" id="1492026at2"/>
<evidence type="ECO:0000256" key="5">
    <source>
        <dbReference type="SAM" id="Phobius"/>
    </source>
</evidence>
<accession>A0A2S6I8K8</accession>
<proteinExistence type="predicted"/>
<dbReference type="GO" id="GO:0009403">
    <property type="term" value="P:toxin biosynthetic process"/>
    <property type="evidence" value="ECO:0007669"/>
    <property type="project" value="InterPro"/>
</dbReference>
<comment type="caution">
    <text evidence="6">The sequence shown here is derived from an EMBL/GenBank/DDBJ whole genome shotgun (WGS) entry which is preliminary data.</text>
</comment>
<protein>
    <submittedName>
        <fullName evidence="6">Membrane protein required for colicin V production</fullName>
    </submittedName>
</protein>
<dbReference type="AlphaFoldDB" id="A0A2S6I8K8"/>
<evidence type="ECO:0000256" key="1">
    <source>
        <dbReference type="ARBA" id="ARBA00004141"/>
    </source>
</evidence>
<sequence length="191" mass="21074">MVIDIICLVFLAYGFWVGYSRGIISTVLSLVSYVFGILAAMKFGPVAAEMIFNAFPAVTSAGAFILGVVLLFFLTLVLFRILARGLTGILESVNINFINQILGGILSGLFFTFIFSGLVYFGDRSKIITDEVRADSVTYPVLAQLPDIVIDNAQAVFPIFYDFYEQAVDAMDRLRDGVDRSESDSIFDLEE</sequence>